<evidence type="ECO:0000256" key="5">
    <source>
        <dbReference type="PIRSR" id="PIRSR000097-2"/>
    </source>
</evidence>
<feature type="active site" description="Proton donor" evidence="4">
    <location>
        <position position="55"/>
    </location>
</feature>
<protein>
    <submittedName>
        <fullName evidence="8">Aldo/keto reductase</fullName>
    </submittedName>
</protein>
<feature type="domain" description="NADP-dependent oxidoreductase" evidence="7">
    <location>
        <begin position="22"/>
        <end position="261"/>
    </location>
</feature>
<keyword evidence="9" id="KW-1185">Reference proteome</keyword>
<dbReference type="FunFam" id="3.20.20.100:FF:000002">
    <property type="entry name" value="2,5-diketo-D-gluconic acid reductase A"/>
    <property type="match status" value="1"/>
</dbReference>
<dbReference type="InterPro" id="IPR020471">
    <property type="entry name" value="AKR"/>
</dbReference>
<dbReference type="EMBL" id="FZNP01000001">
    <property type="protein sequence ID" value="SNR24493.1"/>
    <property type="molecule type" value="Genomic_DNA"/>
</dbReference>
<dbReference type="Gene3D" id="3.20.20.100">
    <property type="entry name" value="NADP-dependent oxidoreductase domain"/>
    <property type="match status" value="1"/>
</dbReference>
<proteinExistence type="inferred from homology"/>
<evidence type="ECO:0000256" key="2">
    <source>
        <dbReference type="ARBA" id="ARBA00022857"/>
    </source>
</evidence>
<feature type="site" description="Lowers pKa of active site Tyr" evidence="6">
    <location>
        <position position="80"/>
    </location>
</feature>
<evidence type="ECO:0000256" key="3">
    <source>
        <dbReference type="ARBA" id="ARBA00023002"/>
    </source>
</evidence>
<dbReference type="InterPro" id="IPR018170">
    <property type="entry name" value="Aldo/ket_reductase_CS"/>
</dbReference>
<dbReference type="InterPro" id="IPR023210">
    <property type="entry name" value="NADP_OxRdtase_dom"/>
</dbReference>
<dbReference type="AlphaFoldDB" id="A0A238USV9"/>
<dbReference type="PROSITE" id="PS00798">
    <property type="entry name" value="ALDOKETO_REDUCTASE_1"/>
    <property type="match status" value="1"/>
</dbReference>
<dbReference type="Proteomes" id="UP000198420">
    <property type="component" value="Unassembled WGS sequence"/>
</dbReference>
<gene>
    <name evidence="8" type="ORF">SAMN06265355_101308</name>
</gene>
<reference evidence="9" key="1">
    <citation type="submission" date="2017-06" db="EMBL/GenBank/DDBJ databases">
        <authorList>
            <person name="Varghese N."/>
            <person name="Submissions S."/>
        </authorList>
    </citation>
    <scope>NUCLEOTIDE SEQUENCE [LARGE SCALE GENOMIC DNA]</scope>
    <source>
        <strain evidence="9">DSM 44485</strain>
    </source>
</reference>
<comment type="similarity">
    <text evidence="1">Belongs to the aldo/keto reductase family.</text>
</comment>
<dbReference type="GO" id="GO:0016616">
    <property type="term" value="F:oxidoreductase activity, acting on the CH-OH group of donors, NAD or NADP as acceptor"/>
    <property type="evidence" value="ECO:0007669"/>
    <property type="project" value="UniProtKB-ARBA"/>
</dbReference>
<dbReference type="SUPFAM" id="SSF51430">
    <property type="entry name" value="NAD(P)-linked oxidoreductase"/>
    <property type="match status" value="1"/>
</dbReference>
<dbReference type="PANTHER" id="PTHR43827">
    <property type="entry name" value="2,5-DIKETO-D-GLUCONIC ACID REDUCTASE"/>
    <property type="match status" value="1"/>
</dbReference>
<dbReference type="InterPro" id="IPR036812">
    <property type="entry name" value="NAD(P)_OxRdtase_dom_sf"/>
</dbReference>
<accession>A0A238USV9</accession>
<evidence type="ECO:0000256" key="4">
    <source>
        <dbReference type="PIRSR" id="PIRSR000097-1"/>
    </source>
</evidence>
<keyword evidence="3" id="KW-0560">Oxidoreductase</keyword>
<keyword evidence="2" id="KW-0521">NADP</keyword>
<dbReference type="Pfam" id="PF00248">
    <property type="entry name" value="Aldo_ket_red"/>
    <property type="match status" value="1"/>
</dbReference>
<evidence type="ECO:0000259" key="7">
    <source>
        <dbReference type="Pfam" id="PF00248"/>
    </source>
</evidence>
<sequence>MGRIRGMTRTVNLPGGTALPLIGFGTWQLRPKAAYASVRAALEIGYRHVDTATLYRNEADVGRAVKDSGVDREQVFLTTKLRPQDARHARRTLESSLRLLDTGYVDLWLIHWPTGRDEFVPTWEALLEAKDAGLARNVGVSNYSPALIDRLTEATGRRPAVNQISWGPAQHDPALLDEHRRREVVVEGYSGLKNTDLRDPVLTGIARRHGATPAQVVLRWHLEHDIVILPRSSRPEHIAANFDLDGIALTDEDVAAIDALARGA</sequence>
<evidence type="ECO:0000313" key="9">
    <source>
        <dbReference type="Proteomes" id="UP000198420"/>
    </source>
</evidence>
<dbReference type="PIRSF" id="PIRSF000097">
    <property type="entry name" value="AKR"/>
    <property type="match status" value="1"/>
</dbReference>
<evidence type="ECO:0000313" key="8">
    <source>
        <dbReference type="EMBL" id="SNR24493.1"/>
    </source>
</evidence>
<evidence type="ECO:0000256" key="1">
    <source>
        <dbReference type="ARBA" id="ARBA00007905"/>
    </source>
</evidence>
<evidence type="ECO:0000256" key="6">
    <source>
        <dbReference type="PIRSR" id="PIRSR000097-3"/>
    </source>
</evidence>
<dbReference type="PROSITE" id="PS00062">
    <property type="entry name" value="ALDOKETO_REDUCTASE_2"/>
    <property type="match status" value="1"/>
</dbReference>
<dbReference type="PANTHER" id="PTHR43827:SF3">
    <property type="entry name" value="NADP-DEPENDENT OXIDOREDUCTASE DOMAIN-CONTAINING PROTEIN"/>
    <property type="match status" value="1"/>
</dbReference>
<dbReference type="PRINTS" id="PR00069">
    <property type="entry name" value="ALDKETRDTASE"/>
</dbReference>
<name>A0A238USV9_9ACTN</name>
<feature type="binding site" evidence="5">
    <location>
        <position position="111"/>
    </location>
    <ligand>
        <name>substrate</name>
    </ligand>
</feature>
<dbReference type="CDD" id="cd19071">
    <property type="entry name" value="AKR_AKR1-5-like"/>
    <property type="match status" value="1"/>
</dbReference>
<organism evidence="8 9">
    <name type="scientific">Actinomadura mexicana</name>
    <dbReference type="NCBI Taxonomy" id="134959"/>
    <lineage>
        <taxon>Bacteria</taxon>
        <taxon>Bacillati</taxon>
        <taxon>Actinomycetota</taxon>
        <taxon>Actinomycetes</taxon>
        <taxon>Streptosporangiales</taxon>
        <taxon>Thermomonosporaceae</taxon>
        <taxon>Actinomadura</taxon>
    </lineage>
</organism>